<evidence type="ECO:0000313" key="2">
    <source>
        <dbReference type="EMBL" id="MBA0160307.1"/>
    </source>
</evidence>
<dbReference type="AlphaFoldDB" id="A0AAW3RSE8"/>
<sequence length="209" mass="23765">MNKSLGWGKYVLIYLAGFLTSFSGILEDLVKIPVLYSELKKTYIYDSAFLTGHWSTNDEYFIGGADRGLDFEQPKIILNLQVSDDGSASGEILSEKICDALPLTWIISLEAEVPGFREFFFDRKFYLKQLREGKMQTVGVLKLVNEDRKNSSIAFSLVGGGMGALPEKIVLAKDLPQYEEDFKELSNYCAESPTKFWKEYYRKQGKTFP</sequence>
<dbReference type="EMBL" id="JACDRT010000012">
    <property type="protein sequence ID" value="MBA0160307.1"/>
    <property type="molecule type" value="Genomic_DNA"/>
</dbReference>
<name>A0AAW3RSE8_9GAMM</name>
<protein>
    <submittedName>
        <fullName evidence="2">Uncharacterized protein</fullName>
    </submittedName>
</protein>
<comment type="caution">
    <text evidence="2">The sequence shown here is derived from an EMBL/GenBank/DDBJ whole genome shotgun (WGS) entry which is preliminary data.</text>
</comment>
<proteinExistence type="predicted"/>
<accession>A0AAW3RSE8</accession>
<gene>
    <name evidence="2" type="ORF">H0253_15790</name>
</gene>
<feature type="transmembrane region" description="Helical" evidence="1">
    <location>
        <begin position="12"/>
        <end position="30"/>
    </location>
</feature>
<reference evidence="2 3" key="1">
    <citation type="submission" date="2020-07" db="EMBL/GenBank/DDBJ databases">
        <title>Updated taxonomy of Pectobacterium genus in the CIRM-CFBP bacterial collection: when new species reveal old endemic population.</title>
        <authorList>
            <person name="Pedron J."/>
            <person name="Barny M.A."/>
            <person name="Portier P."/>
        </authorList>
    </citation>
    <scope>NUCLEOTIDE SEQUENCE [LARGE SCALE GENOMIC DNA]</scope>
    <source>
        <strain evidence="2 3">CFBP5669</strain>
    </source>
</reference>
<dbReference type="RefSeq" id="WP_103184759.1">
    <property type="nucleotide sequence ID" value="NZ_JACDRT010000012.1"/>
</dbReference>
<keyword evidence="1" id="KW-0812">Transmembrane</keyword>
<organism evidence="2 3">
    <name type="scientific">Pectobacterium versatile</name>
    <dbReference type="NCBI Taxonomy" id="2488639"/>
    <lineage>
        <taxon>Bacteria</taxon>
        <taxon>Pseudomonadati</taxon>
        <taxon>Pseudomonadota</taxon>
        <taxon>Gammaproteobacteria</taxon>
        <taxon>Enterobacterales</taxon>
        <taxon>Pectobacteriaceae</taxon>
        <taxon>Pectobacterium</taxon>
    </lineage>
</organism>
<keyword evidence="1" id="KW-0472">Membrane</keyword>
<keyword evidence="1" id="KW-1133">Transmembrane helix</keyword>
<dbReference type="Proteomes" id="UP000584405">
    <property type="component" value="Unassembled WGS sequence"/>
</dbReference>
<evidence type="ECO:0000313" key="3">
    <source>
        <dbReference type="Proteomes" id="UP000584405"/>
    </source>
</evidence>
<evidence type="ECO:0000256" key="1">
    <source>
        <dbReference type="SAM" id="Phobius"/>
    </source>
</evidence>